<sequence length="69" mass="7072">MFFNIYANMNGVEASSNPKTNSKSTTSSKSKSTTGTSSKDDDEEDSSASNSVGGTLGLLSILVGVISAF</sequence>
<evidence type="ECO:0000313" key="2">
    <source>
        <dbReference type="EMBL" id="OQS54729.1"/>
    </source>
</evidence>
<keyword evidence="3" id="KW-1185">Reference proteome</keyword>
<gene>
    <name evidence="2" type="ORF">EHP00_1008</name>
</gene>
<reference evidence="2 3" key="1">
    <citation type="journal article" date="2017" name="Environ. Microbiol.">
        <title>Decay of the glycolytic pathway and adaptation to intranuclear parasitism within Enterocytozoonidae microsporidia.</title>
        <authorList>
            <person name="Wiredu Boakye D."/>
            <person name="Jaroenlak P."/>
            <person name="Prachumwat A."/>
            <person name="Williams T.A."/>
            <person name="Bateman K.S."/>
            <person name="Itsathitphaisarn O."/>
            <person name="Sritunyalucksana K."/>
            <person name="Paszkiewicz K.H."/>
            <person name="Moore K.A."/>
            <person name="Stentiford G.D."/>
            <person name="Williams B.A."/>
        </authorList>
    </citation>
    <scope>NUCLEOTIDE SEQUENCE [LARGE SCALE GENOMIC DNA]</scope>
    <source>
        <strain evidence="2 3">TH1</strain>
    </source>
</reference>
<proteinExistence type="predicted"/>
<evidence type="ECO:0000313" key="3">
    <source>
        <dbReference type="Proteomes" id="UP000192758"/>
    </source>
</evidence>
<dbReference type="Proteomes" id="UP000192758">
    <property type="component" value="Unassembled WGS sequence"/>
</dbReference>
<dbReference type="AlphaFoldDB" id="A0A1W0E6B8"/>
<evidence type="ECO:0000256" key="1">
    <source>
        <dbReference type="SAM" id="MobiDB-lite"/>
    </source>
</evidence>
<comment type="caution">
    <text evidence="2">The sequence shown here is derived from an EMBL/GenBank/DDBJ whole genome shotgun (WGS) entry which is preliminary data.</text>
</comment>
<feature type="compositionally biased region" description="Low complexity" evidence="1">
    <location>
        <begin position="15"/>
        <end position="37"/>
    </location>
</feature>
<organism evidence="2 3">
    <name type="scientific">Ecytonucleospora hepatopenaei</name>
    <dbReference type="NCBI Taxonomy" id="646526"/>
    <lineage>
        <taxon>Eukaryota</taxon>
        <taxon>Fungi</taxon>
        <taxon>Fungi incertae sedis</taxon>
        <taxon>Microsporidia</taxon>
        <taxon>Enterocytozoonidae</taxon>
        <taxon>Ecytonucleospora</taxon>
    </lineage>
</organism>
<protein>
    <submittedName>
        <fullName evidence="2">Uncharacterized protein</fullName>
    </submittedName>
</protein>
<name>A0A1W0E6B8_9MICR</name>
<dbReference type="VEuPathDB" id="MicrosporidiaDB:EHP00_1008"/>
<feature type="region of interest" description="Disordered" evidence="1">
    <location>
        <begin position="1"/>
        <end position="54"/>
    </location>
</feature>
<dbReference type="EMBL" id="MNPJ01000017">
    <property type="protein sequence ID" value="OQS54729.1"/>
    <property type="molecule type" value="Genomic_DNA"/>
</dbReference>
<accession>A0A1W0E6B8</accession>